<organism evidence="1 2">
    <name type="scientific">Portunus trituberculatus</name>
    <name type="common">Swimming crab</name>
    <name type="synonym">Neptunus trituberculatus</name>
    <dbReference type="NCBI Taxonomy" id="210409"/>
    <lineage>
        <taxon>Eukaryota</taxon>
        <taxon>Metazoa</taxon>
        <taxon>Ecdysozoa</taxon>
        <taxon>Arthropoda</taxon>
        <taxon>Crustacea</taxon>
        <taxon>Multicrustacea</taxon>
        <taxon>Malacostraca</taxon>
        <taxon>Eumalacostraca</taxon>
        <taxon>Eucarida</taxon>
        <taxon>Decapoda</taxon>
        <taxon>Pleocyemata</taxon>
        <taxon>Brachyura</taxon>
        <taxon>Eubrachyura</taxon>
        <taxon>Portunoidea</taxon>
        <taxon>Portunidae</taxon>
        <taxon>Portuninae</taxon>
        <taxon>Portunus</taxon>
    </lineage>
</organism>
<sequence>MSPHLPKSILSHQSVASQLIWWGVEAAAKVGQVKRWVGGQAGGLLQGRHALPPAHSFPQYFVHSHNMCCLASTPFSSSLHRLTRLTSI</sequence>
<evidence type="ECO:0000313" key="1">
    <source>
        <dbReference type="EMBL" id="MPC78041.1"/>
    </source>
</evidence>
<evidence type="ECO:0000313" key="2">
    <source>
        <dbReference type="Proteomes" id="UP000324222"/>
    </source>
</evidence>
<dbReference type="Proteomes" id="UP000324222">
    <property type="component" value="Unassembled WGS sequence"/>
</dbReference>
<keyword evidence="2" id="KW-1185">Reference proteome</keyword>
<name>A0A5B7HY95_PORTR</name>
<comment type="caution">
    <text evidence="1">The sequence shown here is derived from an EMBL/GenBank/DDBJ whole genome shotgun (WGS) entry which is preliminary data.</text>
</comment>
<protein>
    <submittedName>
        <fullName evidence="1">Uncharacterized protein</fullName>
    </submittedName>
</protein>
<dbReference type="AlphaFoldDB" id="A0A5B7HY95"/>
<dbReference type="EMBL" id="VSRR010047438">
    <property type="protein sequence ID" value="MPC78041.1"/>
    <property type="molecule type" value="Genomic_DNA"/>
</dbReference>
<gene>
    <name evidence="1" type="ORF">E2C01_072514</name>
</gene>
<proteinExistence type="predicted"/>
<reference evidence="1 2" key="1">
    <citation type="submission" date="2019-05" db="EMBL/GenBank/DDBJ databases">
        <title>Another draft genome of Portunus trituberculatus and its Hox gene families provides insights of decapod evolution.</title>
        <authorList>
            <person name="Jeong J.-H."/>
            <person name="Song I."/>
            <person name="Kim S."/>
            <person name="Choi T."/>
            <person name="Kim D."/>
            <person name="Ryu S."/>
            <person name="Kim W."/>
        </authorList>
    </citation>
    <scope>NUCLEOTIDE SEQUENCE [LARGE SCALE GENOMIC DNA]</scope>
    <source>
        <tissue evidence="1">Muscle</tissue>
    </source>
</reference>
<accession>A0A5B7HY95</accession>